<evidence type="ECO:0000313" key="1">
    <source>
        <dbReference type="EMBL" id="BDV42415.1"/>
    </source>
</evidence>
<protein>
    <recommendedName>
        <fullName evidence="3">Transposase</fullName>
    </recommendedName>
</protein>
<dbReference type="RefSeq" id="WP_282002863.1">
    <property type="nucleotide sequence ID" value="NZ_AP027151.1"/>
</dbReference>
<name>A0ABN6VQ70_9BACT</name>
<reference evidence="1 2" key="1">
    <citation type="submission" date="2022-12" db="EMBL/GenBank/DDBJ databases">
        <title>Polyphasic characterization of Geotalea uranireducens NIT-SL11 newly isolated from a complex of sewage sludge and microbially reduced graphene oxide.</title>
        <authorList>
            <person name="Xie L."/>
            <person name="Yoshida N."/>
            <person name="Meng L."/>
        </authorList>
    </citation>
    <scope>NUCLEOTIDE SEQUENCE [LARGE SCALE GENOMIC DNA]</scope>
    <source>
        <strain evidence="1 2">NIT-SL11</strain>
    </source>
</reference>
<dbReference type="EMBL" id="AP027151">
    <property type="protein sequence ID" value="BDV42415.1"/>
    <property type="molecule type" value="Genomic_DNA"/>
</dbReference>
<sequence>MTNADWDHVEQCLQSQFQPVGLVCDGYHLCLCLQRMGMKLVITFFVNGDLKGRWLGEDCEERRRFFRPVKKSAWTAKSRLAIQKTSKRMLKRLGIDPTETITVYYPWWNSFKALKSHLRKHNECIELVKNWRYAAAEGEAL</sequence>
<evidence type="ECO:0000313" key="2">
    <source>
        <dbReference type="Proteomes" id="UP001317705"/>
    </source>
</evidence>
<dbReference type="Proteomes" id="UP001317705">
    <property type="component" value="Chromosome"/>
</dbReference>
<organism evidence="1 2">
    <name type="scientific">Geotalea uraniireducens</name>
    <dbReference type="NCBI Taxonomy" id="351604"/>
    <lineage>
        <taxon>Bacteria</taxon>
        <taxon>Pseudomonadati</taxon>
        <taxon>Thermodesulfobacteriota</taxon>
        <taxon>Desulfuromonadia</taxon>
        <taxon>Geobacterales</taxon>
        <taxon>Geobacteraceae</taxon>
        <taxon>Geotalea</taxon>
    </lineage>
</organism>
<accession>A0ABN6VQ70</accession>
<evidence type="ECO:0008006" key="3">
    <source>
        <dbReference type="Google" id="ProtNLM"/>
    </source>
</evidence>
<proteinExistence type="predicted"/>
<keyword evidence="2" id="KW-1185">Reference proteome</keyword>
<gene>
    <name evidence="1" type="ORF">GURASL_13380</name>
</gene>